<dbReference type="InterPro" id="IPR038646">
    <property type="entry name" value="Atu4866-like_sf"/>
</dbReference>
<keyword evidence="2" id="KW-1185">Reference proteome</keyword>
<dbReference type="Gene3D" id="2.40.128.290">
    <property type="entry name" value="Uncharacterised protein Atu4866, PF11512"/>
    <property type="match status" value="1"/>
</dbReference>
<reference evidence="1 2" key="1">
    <citation type="submission" date="2020-08" db="EMBL/GenBank/DDBJ databases">
        <title>A Genomic Blueprint of the Chicken Gut Microbiome.</title>
        <authorList>
            <person name="Gilroy R."/>
            <person name="Ravi A."/>
            <person name="Getino M."/>
            <person name="Pursley I."/>
            <person name="Horton D.L."/>
            <person name="Alikhan N.-F."/>
            <person name="Baker D."/>
            <person name="Gharbi K."/>
            <person name="Hall N."/>
            <person name="Watson M."/>
            <person name="Adriaenssens E.M."/>
            <person name="Foster-Nyarko E."/>
            <person name="Jarju S."/>
            <person name="Secka A."/>
            <person name="Antonio M."/>
            <person name="Oren A."/>
            <person name="Chaudhuri R."/>
            <person name="La Ragione R.M."/>
            <person name="Hildebrand F."/>
            <person name="Pallen M.J."/>
        </authorList>
    </citation>
    <scope>NUCLEOTIDE SEQUENCE [LARGE SCALE GENOMIC DNA]</scope>
    <source>
        <strain evidence="1 2">Sa1BUA1</strain>
    </source>
</reference>
<gene>
    <name evidence="1" type="ORF">H9624_13575</name>
</gene>
<dbReference type="Pfam" id="PF11512">
    <property type="entry name" value="Atu4866"/>
    <property type="match status" value="1"/>
</dbReference>
<name>A0ABR8Z4T6_9MICO</name>
<protein>
    <submittedName>
        <fullName evidence="1">Atu4866 domain-containing protein</fullName>
    </submittedName>
</protein>
<proteinExistence type="predicted"/>
<comment type="caution">
    <text evidence="1">The sequence shown here is derived from an EMBL/GenBank/DDBJ whole genome shotgun (WGS) entry which is preliminary data.</text>
</comment>
<evidence type="ECO:0000313" key="2">
    <source>
        <dbReference type="Proteomes" id="UP000661894"/>
    </source>
</evidence>
<dbReference type="InterPro" id="IPR020955">
    <property type="entry name" value="Uncharacterised_Atu4866"/>
</dbReference>
<dbReference type="Proteomes" id="UP000661894">
    <property type="component" value="Unassembled WGS sequence"/>
</dbReference>
<sequence>MPTPPSPSFVLTGAHVMPVPGATTPADLTVVGDRVAAGSPSPTTERVRADGAYAVPLLVESAVAQLPPAERDRFDLVPGNAATFAVVRRPVDESQVRRMLVVDPRDLLAVYVAGHLEAWDGEPTRPAGEDLTDPTVRATWAGTWHDTGRALQQHLRPDGRYSETRSGRADAFTGRYWVHEDRITYLDDSGFWAFGQLVDGVLHHAGFVMTRRRSLPGSARSWLGAGAARTV</sequence>
<dbReference type="EMBL" id="JACSPO010000010">
    <property type="protein sequence ID" value="MBD8063349.1"/>
    <property type="molecule type" value="Genomic_DNA"/>
</dbReference>
<accession>A0ABR8Z4T6</accession>
<organism evidence="1 2">
    <name type="scientific">Oceanitalea stevensii</name>
    <dbReference type="NCBI Taxonomy" id="2763072"/>
    <lineage>
        <taxon>Bacteria</taxon>
        <taxon>Bacillati</taxon>
        <taxon>Actinomycetota</taxon>
        <taxon>Actinomycetes</taxon>
        <taxon>Micrococcales</taxon>
        <taxon>Bogoriellaceae</taxon>
        <taxon>Georgenia</taxon>
    </lineage>
</organism>
<dbReference type="RefSeq" id="WP_251840448.1">
    <property type="nucleotide sequence ID" value="NZ_JACSPO010000010.1"/>
</dbReference>
<evidence type="ECO:0000313" key="1">
    <source>
        <dbReference type="EMBL" id="MBD8063349.1"/>
    </source>
</evidence>